<dbReference type="PROSITE" id="PS50104">
    <property type="entry name" value="TIR"/>
    <property type="match status" value="1"/>
</dbReference>
<dbReference type="Pfam" id="PF00560">
    <property type="entry name" value="LRR_1"/>
    <property type="match status" value="2"/>
</dbReference>
<dbReference type="Gramene" id="KRH55597">
    <property type="protein sequence ID" value="KRH55597"/>
    <property type="gene ID" value="GLYMA_06G265400"/>
</dbReference>
<keyword evidence="2" id="KW-0677">Repeat</keyword>
<evidence type="ECO:0000259" key="4">
    <source>
        <dbReference type="PROSITE" id="PS50104"/>
    </source>
</evidence>
<dbReference type="FunFam" id="3.40.50.10140:FF:000007">
    <property type="entry name" value="Disease resistance protein (TIR-NBS-LRR class)"/>
    <property type="match status" value="1"/>
</dbReference>
<keyword evidence="1" id="KW-0433">Leucine-rich repeat</keyword>
<dbReference type="Gene3D" id="1.10.8.430">
    <property type="entry name" value="Helical domain of apoptotic protease-activating factors"/>
    <property type="match status" value="1"/>
</dbReference>
<dbReference type="InterPro" id="IPR027417">
    <property type="entry name" value="P-loop_NTPase"/>
</dbReference>
<dbReference type="SUPFAM" id="SSF52200">
    <property type="entry name" value="Toll/Interleukin receptor TIR domain"/>
    <property type="match status" value="1"/>
</dbReference>
<dbReference type="Pfam" id="PF00931">
    <property type="entry name" value="NB-ARC"/>
    <property type="match status" value="1"/>
</dbReference>
<dbReference type="Pfam" id="PF23282">
    <property type="entry name" value="WHD_ROQ1"/>
    <property type="match status" value="1"/>
</dbReference>
<keyword evidence="7" id="KW-1185">Reference proteome</keyword>
<dbReference type="SMR" id="A0A0R0JM20"/>
<dbReference type="SUPFAM" id="SSF52540">
    <property type="entry name" value="P-loop containing nucleoside triphosphate hydrolases"/>
    <property type="match status" value="1"/>
</dbReference>
<evidence type="ECO:0000256" key="1">
    <source>
        <dbReference type="ARBA" id="ARBA00022614"/>
    </source>
</evidence>
<dbReference type="GO" id="GO:0043531">
    <property type="term" value="F:ADP binding"/>
    <property type="evidence" value="ECO:0007669"/>
    <property type="project" value="InterPro"/>
</dbReference>
<dbReference type="PANTHER" id="PTHR11017:SF259">
    <property type="entry name" value="ADP-RIBOSYL CYCLASE_CYCLIC ADP-RIBOSE HYDROLASE"/>
    <property type="match status" value="1"/>
</dbReference>
<dbReference type="SMART" id="SM00255">
    <property type="entry name" value="TIR"/>
    <property type="match status" value="1"/>
</dbReference>
<dbReference type="Pfam" id="PF01582">
    <property type="entry name" value="TIR"/>
    <property type="match status" value="1"/>
</dbReference>
<keyword evidence="3" id="KW-0520">NAD</keyword>
<dbReference type="InterPro" id="IPR000157">
    <property type="entry name" value="TIR_dom"/>
</dbReference>
<dbReference type="InterPro" id="IPR035897">
    <property type="entry name" value="Toll_tir_struct_dom_sf"/>
</dbReference>
<organism evidence="5">
    <name type="scientific">Glycine max</name>
    <name type="common">Soybean</name>
    <name type="synonym">Glycine hispida</name>
    <dbReference type="NCBI Taxonomy" id="3847"/>
    <lineage>
        <taxon>Eukaryota</taxon>
        <taxon>Viridiplantae</taxon>
        <taxon>Streptophyta</taxon>
        <taxon>Embryophyta</taxon>
        <taxon>Tracheophyta</taxon>
        <taxon>Spermatophyta</taxon>
        <taxon>Magnoliopsida</taxon>
        <taxon>eudicotyledons</taxon>
        <taxon>Gunneridae</taxon>
        <taxon>Pentapetalae</taxon>
        <taxon>rosids</taxon>
        <taxon>fabids</taxon>
        <taxon>Fabales</taxon>
        <taxon>Fabaceae</taxon>
        <taxon>Papilionoideae</taxon>
        <taxon>50 kb inversion clade</taxon>
        <taxon>NPAAA clade</taxon>
        <taxon>indigoferoid/millettioid clade</taxon>
        <taxon>Phaseoleae</taxon>
        <taxon>Glycine</taxon>
        <taxon>Glycine subgen. Soja</taxon>
    </lineage>
</organism>
<feature type="domain" description="TIR" evidence="4">
    <location>
        <begin position="21"/>
        <end position="191"/>
    </location>
</feature>
<dbReference type="PaxDb" id="3847-GLYMA06G41430.1"/>
<dbReference type="AlphaFoldDB" id="A0A0R0JM20"/>
<dbReference type="SUPFAM" id="SSF52058">
    <property type="entry name" value="L domain-like"/>
    <property type="match status" value="2"/>
</dbReference>
<dbReference type="EnsemblPlants" id="KRH55597">
    <property type="protein sequence ID" value="KRH55597"/>
    <property type="gene ID" value="GLYMA_06G265400"/>
</dbReference>
<dbReference type="Gene3D" id="3.40.50.300">
    <property type="entry name" value="P-loop containing nucleotide triphosphate hydrolases"/>
    <property type="match status" value="1"/>
</dbReference>
<protein>
    <recommendedName>
        <fullName evidence="4">TIR domain-containing protein</fullName>
    </recommendedName>
</protein>
<dbReference type="GO" id="GO:0007165">
    <property type="term" value="P:signal transduction"/>
    <property type="evidence" value="ECO:0007669"/>
    <property type="project" value="InterPro"/>
</dbReference>
<name>A0A0R0JM20_SOYBN</name>
<reference evidence="5" key="3">
    <citation type="submission" date="2018-07" db="EMBL/GenBank/DDBJ databases">
        <title>WGS assembly of Glycine max.</title>
        <authorList>
            <person name="Schmutz J."/>
            <person name="Cannon S."/>
            <person name="Schlueter J."/>
            <person name="Ma J."/>
            <person name="Mitros T."/>
            <person name="Nelson W."/>
            <person name="Hyten D."/>
            <person name="Song Q."/>
            <person name="Thelen J."/>
            <person name="Cheng J."/>
            <person name="Xu D."/>
            <person name="Hellsten U."/>
            <person name="May G."/>
            <person name="Yu Y."/>
            <person name="Sakurai T."/>
            <person name="Umezawa T."/>
            <person name="Bhattacharyya M."/>
            <person name="Sandhu D."/>
            <person name="Valliyodan B."/>
            <person name="Lindquist E."/>
            <person name="Peto M."/>
            <person name="Grant D."/>
            <person name="Shu S."/>
            <person name="Goodstein D."/>
            <person name="Barry K."/>
            <person name="Futrell-Griggs M."/>
            <person name="Abernathy B."/>
            <person name="Du J."/>
            <person name="Tian Z."/>
            <person name="Zhu L."/>
            <person name="Gill N."/>
            <person name="Joshi T."/>
            <person name="Libault M."/>
            <person name="Sethuraman A."/>
            <person name="Zhang X."/>
            <person name="Shinozaki K."/>
            <person name="Nguyen H."/>
            <person name="Wing R."/>
            <person name="Cregan P."/>
            <person name="Specht J."/>
            <person name="Grimwood J."/>
            <person name="Rokhsar D."/>
            <person name="Stacey G."/>
            <person name="Shoemaker R."/>
            <person name="Jackson S."/>
        </authorList>
    </citation>
    <scope>NUCLEOTIDE SEQUENCE</scope>
    <source>
        <tissue evidence="5">Callus</tissue>
    </source>
</reference>
<dbReference type="InParanoid" id="A0A0R0JM20"/>
<dbReference type="InterPro" id="IPR058192">
    <property type="entry name" value="WHD_ROQ1-like"/>
</dbReference>
<dbReference type="Gene3D" id="3.80.10.10">
    <property type="entry name" value="Ribonuclease Inhibitor"/>
    <property type="match status" value="3"/>
</dbReference>
<dbReference type="FunCoup" id="A0A0R0JM20">
    <property type="interactions" value="30"/>
</dbReference>
<evidence type="ECO:0000256" key="2">
    <source>
        <dbReference type="ARBA" id="ARBA00022737"/>
    </source>
</evidence>
<evidence type="ECO:0000256" key="3">
    <source>
        <dbReference type="ARBA" id="ARBA00023027"/>
    </source>
</evidence>
<dbReference type="OMA" id="FQHESEM"/>
<sequence length="1296" mass="149327">MASKAIIQYSSSSSSSHAIITTYDVFVSFRGEDTRNNFTAFLFDALFENGIHAFKDDTHLQKGESIAPELLLAIQGSRLFVVVFSKNYASSTWCLRELAHICNCTIEASPSRVLPIFYDVDPSEVRKQSGYYGIAFAEHEERFREDKVKMEEVQRWREALTQMANLSGWDIRNKSQPAMIKEIVQKINYILGPKFQNLPSGNLVGMESRVEELEKCLALESVTDVRVVGISGMGGIGKTTLALALYEKIAYQYDDVNKIYQHYGSLGVQKQLLDQCLNDENLEICNVSRGTYLIGTRLRNKRGLIVLDNVSQVEQLHMFTGSRETLLRECLGGGSRIIIISRDEHILRTHGVNHVYRVRPLNQDNAVQLFCNNAFKCDYIMSDYKMLTHDALWHAQGHPLAIKVIGKSLFGLDVSQWEGTLVRLSENKSKNIMDVIRISYDALEEKDKEIFLDIACFSGQHYFEDNVKEILNFRGFNSEIGLQILVDKSLITISYGKIYMHDLLRDLGKCIVREKSPKEPRKWSRLWDCEDLYKFMSSNKEAKNLEAIVVEDEPGMFSETTMRFDALSKMKNLKLLILPRYYEKGLSTIEEEKFSGSLNYLSNELGYLIWHFYPFNFLPKCFQPHNLVELNLSGSNIQHLWDSTQPIPNLRRLNVSDCDNLIEVQDFGEALNLERLDLSGCGQLSRFHPSIGFPRNLTYLNLSDCKSLVELPHFEQALNLEKLNLGGCELLKQLPPFIGHLRKITFLLDLQECKSLTDLPHFVEDLNFEELNLYGCIHPSIGHLKKLTHLNLKYCKSLVNLPHFVEDLNLEELNLQGCVQLRQIHPSIGHLKKLTHLNLKYCKSLVNLPHFVEDLNLEELNLQGCVQLRQIHPSIGHPKKLTHLNLKYCKSLVNLPHFVGDLNLKELNLEGCVQLRQIHPSIGHLRKLTVLNLKDCKSLISFPSNILGLSSLTYLSLFGCSNLHTIDLSEDSVRCLLPSYTIFSCMRQLDLSFCNLLKIPDAFGNLHSLEKLCLRGNNFETLPSLEELSKLLLLNLQHCKRLKYLPELPSATDWPMKKWGTVEEDEYGLGLNIFNCPELVDRDCCTDKCFFWMMQMVQLFTISLNCHPSGDSMAWRVPLISSIIPGSEIPSWFDEQHLGMGNVINIDISHFMQLDKYWIGIALSVIFVVHKERRMPPPDMEQRKKERPSLYIPVLFREDLVTDESDHLWLFYYPRSHFDVSNFDELKVVCRPRDLDYQDLDVEVKKYGYCWVYEHDLDLSNLTTMRNKNSSPRKRKYFTIEELETLLNMDAQWKQQ</sequence>
<dbReference type="PROSITE" id="PS51450">
    <property type="entry name" value="LRR"/>
    <property type="match status" value="1"/>
</dbReference>
<proteinExistence type="predicted"/>
<dbReference type="InterPro" id="IPR032675">
    <property type="entry name" value="LRR_dom_sf"/>
</dbReference>
<reference evidence="5 6" key="1">
    <citation type="journal article" date="2010" name="Nature">
        <title>Genome sequence of the palaeopolyploid soybean.</title>
        <authorList>
            <person name="Schmutz J."/>
            <person name="Cannon S.B."/>
            <person name="Schlueter J."/>
            <person name="Ma J."/>
            <person name="Mitros T."/>
            <person name="Nelson W."/>
            <person name="Hyten D.L."/>
            <person name="Song Q."/>
            <person name="Thelen J.J."/>
            <person name="Cheng J."/>
            <person name="Xu D."/>
            <person name="Hellsten U."/>
            <person name="May G.D."/>
            <person name="Yu Y."/>
            <person name="Sakurai T."/>
            <person name="Umezawa T."/>
            <person name="Bhattacharyya M.K."/>
            <person name="Sandhu D."/>
            <person name="Valliyodan B."/>
            <person name="Lindquist E."/>
            <person name="Peto M."/>
            <person name="Grant D."/>
            <person name="Shu S."/>
            <person name="Goodstein D."/>
            <person name="Barry K."/>
            <person name="Futrell-Griggs M."/>
            <person name="Abernathy B."/>
            <person name="Du J."/>
            <person name="Tian Z."/>
            <person name="Zhu L."/>
            <person name="Gill N."/>
            <person name="Joshi T."/>
            <person name="Libault M."/>
            <person name="Sethuraman A."/>
            <person name="Zhang X.-C."/>
            <person name="Shinozaki K."/>
            <person name="Nguyen H.T."/>
            <person name="Wing R.A."/>
            <person name="Cregan P."/>
            <person name="Specht J."/>
            <person name="Grimwood J."/>
            <person name="Rokhsar D."/>
            <person name="Stacey G."/>
            <person name="Shoemaker R.C."/>
            <person name="Jackson S.A."/>
        </authorList>
    </citation>
    <scope>NUCLEOTIDE SEQUENCE</scope>
    <source>
        <strain evidence="6">cv. Williams 82</strain>
        <tissue evidence="5">Callus</tissue>
    </source>
</reference>
<evidence type="ECO:0000313" key="5">
    <source>
        <dbReference type="EMBL" id="KRH55597.1"/>
    </source>
</evidence>
<evidence type="ECO:0000313" key="7">
    <source>
        <dbReference type="Proteomes" id="UP000008827"/>
    </source>
</evidence>
<evidence type="ECO:0000313" key="6">
    <source>
        <dbReference type="EnsemblPlants" id="KRH55597"/>
    </source>
</evidence>
<dbReference type="InterPro" id="IPR044974">
    <property type="entry name" value="Disease_R_plants"/>
</dbReference>
<dbReference type="EMBL" id="CM000839">
    <property type="protein sequence ID" value="KRH55597.1"/>
    <property type="molecule type" value="Genomic_DNA"/>
</dbReference>
<reference evidence="6" key="2">
    <citation type="submission" date="2018-02" db="UniProtKB">
        <authorList>
            <consortium name="EnsemblPlants"/>
        </authorList>
    </citation>
    <scope>IDENTIFICATION</scope>
    <source>
        <strain evidence="6">Williams 82</strain>
    </source>
</reference>
<dbReference type="InterPro" id="IPR001611">
    <property type="entry name" value="Leu-rich_rpt"/>
</dbReference>
<dbReference type="InterPro" id="IPR002182">
    <property type="entry name" value="NB-ARC"/>
</dbReference>
<dbReference type="Gene3D" id="3.40.50.10140">
    <property type="entry name" value="Toll/interleukin-1 receptor homology (TIR) domain"/>
    <property type="match status" value="1"/>
</dbReference>
<dbReference type="PANTHER" id="PTHR11017">
    <property type="entry name" value="LEUCINE-RICH REPEAT-CONTAINING PROTEIN"/>
    <property type="match status" value="1"/>
</dbReference>
<dbReference type="InterPro" id="IPR042197">
    <property type="entry name" value="Apaf_helical"/>
</dbReference>
<gene>
    <name evidence="5" type="ORF">GLYMA_06G265400</name>
</gene>
<dbReference type="PRINTS" id="PR00364">
    <property type="entry name" value="DISEASERSIST"/>
</dbReference>
<dbReference type="GO" id="GO:0006952">
    <property type="term" value="P:defense response"/>
    <property type="evidence" value="ECO:0007669"/>
    <property type="project" value="InterPro"/>
</dbReference>
<accession>A0A0R0JM20</accession>
<dbReference type="Proteomes" id="UP000008827">
    <property type="component" value="Chromosome 6"/>
</dbReference>